<reference evidence="1" key="1">
    <citation type="journal article" date="2014" name="Int. J. Syst. Evol. Microbiol.">
        <title>Complete genome of a new Firmicutes species belonging to the dominant human colonic microbiota ('Ruminococcus bicirculans') reveals two chromosomes and a selective capacity to utilize plant glucans.</title>
        <authorList>
            <consortium name="NISC Comparative Sequencing Program"/>
            <person name="Wegmann U."/>
            <person name="Louis P."/>
            <person name="Goesmann A."/>
            <person name="Henrissat B."/>
            <person name="Duncan S.H."/>
            <person name="Flint H.J."/>
        </authorList>
    </citation>
    <scope>NUCLEOTIDE SEQUENCE</scope>
    <source>
        <strain evidence="1">CGMCC 1.12707</strain>
    </source>
</reference>
<dbReference type="AlphaFoldDB" id="A0A1M7AFA8"/>
<reference evidence="3" key="2">
    <citation type="submission" date="2016-11" db="EMBL/GenBank/DDBJ databases">
        <authorList>
            <person name="Varghese N."/>
            <person name="Submissions S."/>
        </authorList>
    </citation>
    <scope>NUCLEOTIDE SEQUENCE [LARGE SCALE GENOMIC DNA]</scope>
    <source>
        <strain evidence="3">DSM 27989</strain>
    </source>
</reference>
<name>A0A1M7AFA8_9FLAO</name>
<sequence length="177" mass="20157">MKRILLVGILLLLITACKKEPNFDEKGKEVFDELKDLSKISADANTTIYDVWNKAIFDKEYALCTSSKSKDCKVADASEAINRLIKEKSMVTLVKEINKKDSVIKLNLDSIAKHPNNDKDVYENLIDLYKNVKELSDDVKKPDGNIISFAQKNAQLNKDINLIVTEIEVRKPNWKTK</sequence>
<reference evidence="1" key="5">
    <citation type="submission" date="2024-05" db="EMBL/GenBank/DDBJ databases">
        <authorList>
            <person name="Sun Q."/>
            <person name="Zhou Y."/>
        </authorList>
    </citation>
    <scope>NUCLEOTIDE SEQUENCE</scope>
    <source>
        <strain evidence="1">CGMCC 1.12707</strain>
    </source>
</reference>
<evidence type="ECO:0000313" key="3">
    <source>
        <dbReference type="Proteomes" id="UP000184120"/>
    </source>
</evidence>
<proteinExistence type="predicted"/>
<dbReference type="Proteomes" id="UP000650994">
    <property type="component" value="Unassembled WGS sequence"/>
</dbReference>
<keyword evidence="4" id="KW-1185">Reference proteome</keyword>
<accession>A0A1M7AFA8</accession>
<dbReference type="OrthoDB" id="9853674at2"/>
<evidence type="ECO:0000313" key="2">
    <source>
        <dbReference type="EMBL" id="SHL41316.1"/>
    </source>
</evidence>
<evidence type="ECO:0000313" key="4">
    <source>
        <dbReference type="Proteomes" id="UP000650994"/>
    </source>
</evidence>
<reference evidence="2" key="3">
    <citation type="submission" date="2016-11" db="EMBL/GenBank/DDBJ databases">
        <authorList>
            <person name="Jaros S."/>
            <person name="Januszkiewicz K."/>
            <person name="Wedrychowicz H."/>
        </authorList>
    </citation>
    <scope>NUCLEOTIDE SEQUENCE [LARGE SCALE GENOMIC DNA]</scope>
    <source>
        <strain evidence="2">DSM 27989</strain>
    </source>
</reference>
<dbReference type="PROSITE" id="PS51257">
    <property type="entry name" value="PROKAR_LIPOPROTEIN"/>
    <property type="match status" value="1"/>
</dbReference>
<gene>
    <name evidence="1" type="ORF">GCM10010984_04740</name>
    <name evidence="2" type="ORF">SAMN05443634_1095</name>
</gene>
<protein>
    <recommendedName>
        <fullName evidence="5">Lipoprotein</fullName>
    </recommendedName>
</protein>
<evidence type="ECO:0000313" key="1">
    <source>
        <dbReference type="EMBL" id="GGE90119.1"/>
    </source>
</evidence>
<dbReference type="RefSeq" id="WP_072932872.1">
    <property type="nucleotide sequence ID" value="NZ_BMFL01000003.1"/>
</dbReference>
<evidence type="ECO:0008006" key="5">
    <source>
        <dbReference type="Google" id="ProtNLM"/>
    </source>
</evidence>
<reference evidence="4" key="4">
    <citation type="journal article" date="2019" name="Int. J. Syst. Evol. Microbiol.">
        <title>The Global Catalogue of Microorganisms (GCM) 10K type strain sequencing project: providing services to taxonomists for standard genome sequencing and annotation.</title>
        <authorList>
            <consortium name="The Broad Institute Genomics Platform"/>
            <consortium name="The Broad Institute Genome Sequencing Center for Infectious Disease"/>
            <person name="Wu L."/>
            <person name="Ma J."/>
        </authorList>
    </citation>
    <scope>NUCLEOTIDE SEQUENCE [LARGE SCALE GENOMIC DNA]</scope>
    <source>
        <strain evidence="4">CGMCC 1.12707</strain>
    </source>
</reference>
<dbReference type="STRING" id="1434701.SAMN05443634_1095"/>
<dbReference type="EMBL" id="FRBH01000009">
    <property type="protein sequence ID" value="SHL41316.1"/>
    <property type="molecule type" value="Genomic_DNA"/>
</dbReference>
<dbReference type="Proteomes" id="UP000184120">
    <property type="component" value="Unassembled WGS sequence"/>
</dbReference>
<organism evidence="2 3">
    <name type="scientific">Chishuiella changwenlii</name>
    <dbReference type="NCBI Taxonomy" id="1434701"/>
    <lineage>
        <taxon>Bacteria</taxon>
        <taxon>Pseudomonadati</taxon>
        <taxon>Bacteroidota</taxon>
        <taxon>Flavobacteriia</taxon>
        <taxon>Flavobacteriales</taxon>
        <taxon>Weeksellaceae</taxon>
        <taxon>Chishuiella</taxon>
    </lineage>
</organism>
<dbReference type="EMBL" id="BMFL01000003">
    <property type="protein sequence ID" value="GGE90119.1"/>
    <property type="molecule type" value="Genomic_DNA"/>
</dbReference>